<keyword evidence="1" id="KW-0472">Membrane</keyword>
<dbReference type="Proteomes" id="UP000564677">
    <property type="component" value="Unassembled WGS sequence"/>
</dbReference>
<comment type="caution">
    <text evidence="2">The sequence shown here is derived from an EMBL/GenBank/DDBJ whole genome shotgun (WGS) entry which is preliminary data.</text>
</comment>
<protein>
    <submittedName>
        <fullName evidence="2">Uncharacterized protein</fullName>
    </submittedName>
</protein>
<reference evidence="2 3" key="1">
    <citation type="submission" date="2020-03" db="EMBL/GenBank/DDBJ databases">
        <title>Genomic Encyclopedia of Type Strains, Phase IV (KMG-IV): sequencing the most valuable type-strain genomes for metagenomic binning, comparative biology and taxonomic classification.</title>
        <authorList>
            <person name="Goeker M."/>
        </authorList>
    </citation>
    <scope>NUCLEOTIDE SEQUENCE [LARGE SCALE GENOMIC DNA]</scope>
    <source>
        <strain evidence="2 3">DSM 4733</strain>
    </source>
</reference>
<feature type="transmembrane region" description="Helical" evidence="1">
    <location>
        <begin position="28"/>
        <end position="46"/>
    </location>
</feature>
<accession>A0A7X5V0N0</accession>
<proteinExistence type="predicted"/>
<evidence type="ECO:0000313" key="2">
    <source>
        <dbReference type="EMBL" id="NIJ65236.1"/>
    </source>
</evidence>
<gene>
    <name evidence="2" type="ORF">FHR20_002198</name>
</gene>
<sequence>MLRLVVTVVAVLWFVAAAAMTVLDTAAWPMLAMAGVLLLGTLFERFHYRGADGPFDPAGWHPTTERFRDEETGRLVTIWFNPATGERRYVDAGDEA</sequence>
<keyword evidence="3" id="KW-1185">Reference proteome</keyword>
<evidence type="ECO:0000256" key="1">
    <source>
        <dbReference type="SAM" id="Phobius"/>
    </source>
</evidence>
<dbReference type="AlphaFoldDB" id="A0A7X5V0N0"/>
<dbReference type="RefSeq" id="WP_167299660.1">
    <property type="nucleotide sequence ID" value="NZ_JAASQV010000002.1"/>
</dbReference>
<evidence type="ECO:0000313" key="3">
    <source>
        <dbReference type="Proteomes" id="UP000564677"/>
    </source>
</evidence>
<dbReference type="EMBL" id="JAASQV010000002">
    <property type="protein sequence ID" value="NIJ65236.1"/>
    <property type="molecule type" value="Genomic_DNA"/>
</dbReference>
<name>A0A7X5V0N0_9SPHN</name>
<keyword evidence="1" id="KW-1133">Transmembrane helix</keyword>
<organism evidence="2 3">
    <name type="scientific">Sphingomonas leidyi</name>
    <dbReference type="NCBI Taxonomy" id="68569"/>
    <lineage>
        <taxon>Bacteria</taxon>
        <taxon>Pseudomonadati</taxon>
        <taxon>Pseudomonadota</taxon>
        <taxon>Alphaproteobacteria</taxon>
        <taxon>Sphingomonadales</taxon>
        <taxon>Sphingomonadaceae</taxon>
        <taxon>Sphingomonas</taxon>
    </lineage>
</organism>
<keyword evidence="1" id="KW-0812">Transmembrane</keyword>